<reference evidence="10" key="1">
    <citation type="submission" date="2025-08" db="UniProtKB">
        <authorList>
            <consortium name="RefSeq"/>
        </authorList>
    </citation>
    <scope>IDENTIFICATION</scope>
    <source>
        <tissue evidence="10">Whole organism</tissue>
    </source>
</reference>
<dbReference type="GeneID" id="127751517"/>
<dbReference type="OrthoDB" id="8195814at2759"/>
<sequence>MTFPYYLAVVSLPNVYEHPTEQDIRNTRAPNGKPDELANLCNFVVIVVEETAHVVPLAIHNISIWSPLTSQVILVLDSAPWLLPGMTREGPAFSPDNILENSGRTLDNMWALRRAQRMVVYQTTRPARFMALDVLHRRTLSICADDSERIWQVLSRNLTVRNLNGLPVRLTLFPRRPTAVLLKNDSRAASHQHPLERVIGYLGMDARILEMFALRLNFSPVVLGTTDGKTFGYNVNGNYTGTLKDLMTGHSDIAFNQHFILDYNSQDVLPSAPVDYDALCVVIPSGETHTKWAQMLQVFSLHAVLSFFLLATVLVVFFYFISEHAPRRPTLNDSIFYMYAMLCGAPVVPQPKVCSQRVLIGCCALFGVLATNSFQSQMATTLSRGRTPLQIRTLQQLDESGLLIFTGSDSLRTTTFEGDNPLLQRLLTKVITPQNTSEFFRVTDPS</sequence>
<dbReference type="Gene3D" id="3.40.190.10">
    <property type="entry name" value="Periplasmic binding protein-like II"/>
    <property type="match status" value="1"/>
</dbReference>
<keyword evidence="4 8" id="KW-1133">Transmembrane helix</keyword>
<dbReference type="Proteomes" id="UP000504606">
    <property type="component" value="Unplaced"/>
</dbReference>
<evidence type="ECO:0000256" key="2">
    <source>
        <dbReference type="ARBA" id="ARBA00022475"/>
    </source>
</evidence>
<organism evidence="9 10">
    <name type="scientific">Frankliniella occidentalis</name>
    <name type="common">Western flower thrips</name>
    <name type="synonym">Euthrips occidentalis</name>
    <dbReference type="NCBI Taxonomy" id="133901"/>
    <lineage>
        <taxon>Eukaryota</taxon>
        <taxon>Metazoa</taxon>
        <taxon>Ecdysozoa</taxon>
        <taxon>Arthropoda</taxon>
        <taxon>Hexapoda</taxon>
        <taxon>Insecta</taxon>
        <taxon>Pterygota</taxon>
        <taxon>Neoptera</taxon>
        <taxon>Paraneoptera</taxon>
        <taxon>Thysanoptera</taxon>
        <taxon>Terebrantia</taxon>
        <taxon>Thripoidea</taxon>
        <taxon>Thripidae</taxon>
        <taxon>Frankliniella</taxon>
    </lineage>
</organism>
<keyword evidence="2" id="KW-1003">Cell membrane</keyword>
<feature type="transmembrane region" description="Helical" evidence="8">
    <location>
        <begin position="299"/>
        <end position="321"/>
    </location>
</feature>
<proteinExistence type="predicted"/>
<evidence type="ECO:0000313" key="9">
    <source>
        <dbReference type="Proteomes" id="UP000504606"/>
    </source>
</evidence>
<keyword evidence="9" id="KW-1185">Reference proteome</keyword>
<evidence type="ECO:0000256" key="8">
    <source>
        <dbReference type="SAM" id="Phobius"/>
    </source>
</evidence>
<dbReference type="SUPFAM" id="SSF53850">
    <property type="entry name" value="Periplasmic binding protein-like II"/>
    <property type="match status" value="1"/>
</dbReference>
<dbReference type="RefSeq" id="XP_052131133.1">
    <property type="nucleotide sequence ID" value="XM_052275173.1"/>
</dbReference>
<evidence type="ECO:0000256" key="3">
    <source>
        <dbReference type="ARBA" id="ARBA00022692"/>
    </source>
</evidence>
<dbReference type="KEGG" id="foc:127751517"/>
<dbReference type="PANTHER" id="PTHR42643:SF38">
    <property type="entry name" value="IONOTROPIC RECEPTOR 100A"/>
    <property type="match status" value="1"/>
</dbReference>
<gene>
    <name evidence="10" type="primary">LOC127751517</name>
</gene>
<dbReference type="InterPro" id="IPR052192">
    <property type="entry name" value="Insect_Ionotropic_Sensory_Rcpt"/>
</dbReference>
<keyword evidence="5 8" id="KW-0472">Membrane</keyword>
<name>A0A9C6X8Q4_FRAOC</name>
<keyword evidence="6" id="KW-0675">Receptor</keyword>
<dbReference type="GO" id="GO:0005886">
    <property type="term" value="C:plasma membrane"/>
    <property type="evidence" value="ECO:0007669"/>
    <property type="project" value="UniProtKB-SubCell"/>
</dbReference>
<accession>A0A9C6X8Q4</accession>
<evidence type="ECO:0000256" key="6">
    <source>
        <dbReference type="ARBA" id="ARBA00023170"/>
    </source>
</evidence>
<dbReference type="AlphaFoldDB" id="A0A9C6X8Q4"/>
<keyword evidence="7" id="KW-0325">Glycoprotein</keyword>
<evidence type="ECO:0000256" key="1">
    <source>
        <dbReference type="ARBA" id="ARBA00004651"/>
    </source>
</evidence>
<evidence type="ECO:0000256" key="7">
    <source>
        <dbReference type="ARBA" id="ARBA00023180"/>
    </source>
</evidence>
<evidence type="ECO:0000313" key="10">
    <source>
        <dbReference type="RefSeq" id="XP_052131133.1"/>
    </source>
</evidence>
<evidence type="ECO:0000256" key="5">
    <source>
        <dbReference type="ARBA" id="ARBA00023136"/>
    </source>
</evidence>
<protein>
    <submittedName>
        <fullName evidence="10">Uncharacterized protein LOC127751517</fullName>
    </submittedName>
</protein>
<comment type="subcellular location">
    <subcellularLocation>
        <location evidence="1">Cell membrane</location>
        <topology evidence="1">Multi-pass membrane protein</topology>
    </subcellularLocation>
</comment>
<dbReference type="PANTHER" id="PTHR42643">
    <property type="entry name" value="IONOTROPIC RECEPTOR 20A-RELATED"/>
    <property type="match status" value="1"/>
</dbReference>
<keyword evidence="3 8" id="KW-0812">Transmembrane</keyword>
<evidence type="ECO:0000256" key="4">
    <source>
        <dbReference type="ARBA" id="ARBA00022989"/>
    </source>
</evidence>